<dbReference type="Gene3D" id="3.30.1120.10">
    <property type="match status" value="1"/>
</dbReference>
<name>A0A8J7SPD6_9BACT</name>
<dbReference type="EMBL" id="JAENIM010000044">
    <property type="protein sequence ID" value="MBK1792273.1"/>
    <property type="molecule type" value="Genomic_DNA"/>
</dbReference>
<evidence type="ECO:0000313" key="7">
    <source>
        <dbReference type="EMBL" id="MBK1792273.1"/>
    </source>
</evidence>
<feature type="chain" id="PRO_5035276468" evidence="5">
    <location>
        <begin position="28"/>
        <end position="481"/>
    </location>
</feature>
<protein>
    <submittedName>
        <fullName evidence="7">Sulfatase-like hydrolase/transferase</fullName>
    </submittedName>
</protein>
<feature type="domain" description="Sulfatase N-terminal" evidence="6">
    <location>
        <begin position="33"/>
        <end position="361"/>
    </location>
</feature>
<accession>A0A8J7SPD6</accession>
<dbReference type="PROSITE" id="PS00523">
    <property type="entry name" value="SULFATASE_1"/>
    <property type="match status" value="1"/>
</dbReference>
<dbReference type="PANTHER" id="PTHR42693:SF33">
    <property type="entry name" value="ARYLSULFATASE"/>
    <property type="match status" value="1"/>
</dbReference>
<dbReference type="SUPFAM" id="SSF53649">
    <property type="entry name" value="Alkaline phosphatase-like"/>
    <property type="match status" value="1"/>
</dbReference>
<dbReference type="AlphaFoldDB" id="A0A8J7SPD6"/>
<feature type="signal peptide" evidence="5">
    <location>
        <begin position="1"/>
        <end position="27"/>
    </location>
</feature>
<proteinExistence type="inferred from homology"/>
<dbReference type="PROSITE" id="PS00149">
    <property type="entry name" value="SULFATASE_2"/>
    <property type="match status" value="1"/>
</dbReference>
<dbReference type="GO" id="GO:0046872">
    <property type="term" value="F:metal ion binding"/>
    <property type="evidence" value="ECO:0007669"/>
    <property type="project" value="UniProtKB-KW"/>
</dbReference>
<reference evidence="7" key="1">
    <citation type="submission" date="2021-01" db="EMBL/GenBank/DDBJ databases">
        <title>Modified the classification status of verrucomicrobia.</title>
        <authorList>
            <person name="Feng X."/>
        </authorList>
    </citation>
    <scope>NUCLEOTIDE SEQUENCE</scope>
    <source>
        <strain evidence="7">_KCTC 22039</strain>
    </source>
</reference>
<keyword evidence="3 7" id="KW-0378">Hydrolase</keyword>
<evidence type="ECO:0000259" key="6">
    <source>
        <dbReference type="Pfam" id="PF00884"/>
    </source>
</evidence>
<dbReference type="InterPro" id="IPR050738">
    <property type="entry name" value="Sulfatase"/>
</dbReference>
<dbReference type="InterPro" id="IPR017850">
    <property type="entry name" value="Alkaline_phosphatase_core_sf"/>
</dbReference>
<evidence type="ECO:0000256" key="4">
    <source>
        <dbReference type="ARBA" id="ARBA00022837"/>
    </source>
</evidence>
<evidence type="ECO:0000256" key="5">
    <source>
        <dbReference type="SAM" id="SignalP"/>
    </source>
</evidence>
<organism evidence="7 8">
    <name type="scientific">Persicirhabdus sediminis</name>
    <dbReference type="NCBI Taxonomy" id="454144"/>
    <lineage>
        <taxon>Bacteria</taxon>
        <taxon>Pseudomonadati</taxon>
        <taxon>Verrucomicrobiota</taxon>
        <taxon>Verrucomicrobiia</taxon>
        <taxon>Verrucomicrobiales</taxon>
        <taxon>Verrucomicrobiaceae</taxon>
        <taxon>Persicirhabdus</taxon>
    </lineage>
</organism>
<dbReference type="InterPro" id="IPR024607">
    <property type="entry name" value="Sulfatase_CS"/>
</dbReference>
<gene>
    <name evidence="7" type="ORF">JIN82_14010</name>
</gene>
<keyword evidence="4" id="KW-0106">Calcium</keyword>
<sequence length="481" mass="54310">MTGRMTIKTKVASLFGAAITGITSLAAAEQPTNFIIVLVDDMGWGDVGYQGANDFLTPNIDQLAADGVQFSQGYVTSSVCGPSRCGLITGRYQDRFGVCGNWGAFSKDGFPVDQPMASDLFKQAGYKTGVIGKWHFGFADEKYRPENRSWDYFYGFYVGGHDFYRADHPYTSKKKDFWPIMRNTEEVDYKTGDYLTEKFTEEAVSFIDRNKDEPFFLYVAYNAVHFPWQVPDSYLDRIDAERDIDLKYRRILAGMVLAVDDGVGAINQALARNGIADNTAVIFLADNGSPAGVGGWDKSNLGEYKMSSKGPFKGFKGDTYEGGIRVPFAMKWPGQIKPGTKYEEPVISIDLVPTMMKHIGVATPETGFDGKNILPYIQGKKEGKPHETLYFRYMNDYAIRHGDWKLTWNSKEVEERNGDRKKIPSKDVRSRLFNLAEDIGEQNDLSEQFPEKKKMLQKMFDDWDGEMPQDVGLFPKPFTRK</sequence>
<dbReference type="InterPro" id="IPR000917">
    <property type="entry name" value="Sulfatase_N"/>
</dbReference>
<evidence type="ECO:0000256" key="2">
    <source>
        <dbReference type="ARBA" id="ARBA00022723"/>
    </source>
</evidence>
<dbReference type="Pfam" id="PF00884">
    <property type="entry name" value="Sulfatase"/>
    <property type="match status" value="1"/>
</dbReference>
<keyword evidence="8" id="KW-1185">Reference proteome</keyword>
<evidence type="ECO:0000313" key="8">
    <source>
        <dbReference type="Proteomes" id="UP000624703"/>
    </source>
</evidence>
<dbReference type="GO" id="GO:0004065">
    <property type="term" value="F:arylsulfatase activity"/>
    <property type="evidence" value="ECO:0007669"/>
    <property type="project" value="TreeGrafter"/>
</dbReference>
<keyword evidence="2" id="KW-0479">Metal-binding</keyword>
<keyword evidence="5" id="KW-0732">Signal</keyword>
<dbReference type="Gene3D" id="3.40.720.10">
    <property type="entry name" value="Alkaline Phosphatase, subunit A"/>
    <property type="match status" value="1"/>
</dbReference>
<dbReference type="RefSeq" id="WP_200312286.1">
    <property type="nucleotide sequence ID" value="NZ_JAENIM010000044.1"/>
</dbReference>
<dbReference type="PANTHER" id="PTHR42693">
    <property type="entry name" value="ARYLSULFATASE FAMILY MEMBER"/>
    <property type="match status" value="1"/>
</dbReference>
<dbReference type="Proteomes" id="UP000624703">
    <property type="component" value="Unassembled WGS sequence"/>
</dbReference>
<evidence type="ECO:0000256" key="3">
    <source>
        <dbReference type="ARBA" id="ARBA00022801"/>
    </source>
</evidence>
<evidence type="ECO:0000256" key="1">
    <source>
        <dbReference type="ARBA" id="ARBA00008779"/>
    </source>
</evidence>
<comment type="caution">
    <text evidence="7">The sequence shown here is derived from an EMBL/GenBank/DDBJ whole genome shotgun (WGS) entry which is preliminary data.</text>
</comment>
<comment type="similarity">
    <text evidence="1">Belongs to the sulfatase family.</text>
</comment>